<dbReference type="InterPro" id="IPR001647">
    <property type="entry name" value="HTH_TetR"/>
</dbReference>
<comment type="caution">
    <text evidence="4">The sequence shown here is derived from an EMBL/GenBank/DDBJ whole genome shotgun (WGS) entry which is preliminary data.</text>
</comment>
<proteinExistence type="predicted"/>
<evidence type="ECO:0000256" key="2">
    <source>
        <dbReference type="PROSITE-ProRule" id="PRU00335"/>
    </source>
</evidence>
<dbReference type="SUPFAM" id="SSF46689">
    <property type="entry name" value="Homeodomain-like"/>
    <property type="match status" value="1"/>
</dbReference>
<dbReference type="Proteomes" id="UP000093962">
    <property type="component" value="Unassembled WGS sequence"/>
</dbReference>
<gene>
    <name evidence="4" type="ORF">A5642_14620</name>
</gene>
<dbReference type="AlphaFoldDB" id="A0A1A0MWC5"/>
<dbReference type="RefSeq" id="WP_064858149.1">
    <property type="nucleotide sequence ID" value="NZ_LZSF01000072.1"/>
</dbReference>
<protein>
    <recommendedName>
        <fullName evidence="3">HTH tetR-type domain-containing protein</fullName>
    </recommendedName>
</protein>
<dbReference type="PRINTS" id="PR00455">
    <property type="entry name" value="HTHTETR"/>
</dbReference>
<evidence type="ECO:0000259" key="3">
    <source>
        <dbReference type="PROSITE" id="PS50977"/>
    </source>
</evidence>
<sequence length="232" mass="25104">MVHLDVLPVKATRRRGRPAGTDSAQTRARILDAAREVIAVRGYHATTIQAIAEIAELSRPTLHYHFQTREDIYHCLLNEIATTIDLCIARAGAESTLPEQISVLVTEFRNAGVHEPGSVALLVSSYLEADRLPAPRRDAKAAVRKFMDQAVRDAVARGELPAETAVAPVADLLYTMVWGLGFYAGLVADRDRVEAVTKQLQLVLRKGLLVSTVAMEVSVTGDRVPAGAVASS</sequence>
<dbReference type="Gene3D" id="1.10.357.10">
    <property type="entry name" value="Tetracycline Repressor, domain 2"/>
    <property type="match status" value="1"/>
</dbReference>
<keyword evidence="1 2" id="KW-0238">DNA-binding</keyword>
<dbReference type="InterPro" id="IPR050109">
    <property type="entry name" value="HTH-type_TetR-like_transc_reg"/>
</dbReference>
<dbReference type="Pfam" id="PF00440">
    <property type="entry name" value="TetR_N"/>
    <property type="match status" value="1"/>
</dbReference>
<name>A0A1A0MWC5_MYCMU</name>
<evidence type="ECO:0000313" key="4">
    <source>
        <dbReference type="EMBL" id="OBA89700.1"/>
    </source>
</evidence>
<evidence type="ECO:0000313" key="5">
    <source>
        <dbReference type="Proteomes" id="UP000093962"/>
    </source>
</evidence>
<dbReference type="PROSITE" id="PS50977">
    <property type="entry name" value="HTH_TETR_2"/>
    <property type="match status" value="1"/>
</dbReference>
<organism evidence="4 5">
    <name type="scientific">Mycolicibacterium mucogenicum</name>
    <name type="common">Mycobacterium mucogenicum</name>
    <dbReference type="NCBI Taxonomy" id="56689"/>
    <lineage>
        <taxon>Bacteria</taxon>
        <taxon>Bacillati</taxon>
        <taxon>Actinomycetota</taxon>
        <taxon>Actinomycetes</taxon>
        <taxon>Mycobacteriales</taxon>
        <taxon>Mycobacteriaceae</taxon>
        <taxon>Mycolicibacterium</taxon>
    </lineage>
</organism>
<feature type="domain" description="HTH tetR-type" evidence="3">
    <location>
        <begin position="24"/>
        <end position="84"/>
    </location>
</feature>
<dbReference type="GO" id="GO:0003700">
    <property type="term" value="F:DNA-binding transcription factor activity"/>
    <property type="evidence" value="ECO:0007669"/>
    <property type="project" value="TreeGrafter"/>
</dbReference>
<dbReference type="SUPFAM" id="SSF48498">
    <property type="entry name" value="Tetracyclin repressor-like, C-terminal domain"/>
    <property type="match status" value="1"/>
</dbReference>
<dbReference type="InterPro" id="IPR009057">
    <property type="entry name" value="Homeodomain-like_sf"/>
</dbReference>
<dbReference type="PANTHER" id="PTHR30055:SF226">
    <property type="entry name" value="HTH-TYPE TRANSCRIPTIONAL REGULATOR PKSA"/>
    <property type="match status" value="1"/>
</dbReference>
<dbReference type="PANTHER" id="PTHR30055">
    <property type="entry name" value="HTH-TYPE TRANSCRIPTIONAL REGULATOR RUTR"/>
    <property type="match status" value="1"/>
</dbReference>
<reference evidence="4 5" key="1">
    <citation type="submission" date="2016-06" db="EMBL/GenBank/DDBJ databases">
        <authorList>
            <person name="Kjaerup R.B."/>
            <person name="Dalgaard T.S."/>
            <person name="Juul-Madsen H.R."/>
        </authorList>
    </citation>
    <scope>NUCLEOTIDE SEQUENCE [LARGE SCALE GENOMIC DNA]</scope>
    <source>
        <strain evidence="4 5">1199456.5</strain>
    </source>
</reference>
<accession>A0A1A0MWC5</accession>
<feature type="DNA-binding region" description="H-T-H motif" evidence="2">
    <location>
        <begin position="47"/>
        <end position="66"/>
    </location>
</feature>
<dbReference type="InterPro" id="IPR036271">
    <property type="entry name" value="Tet_transcr_reg_TetR-rel_C_sf"/>
</dbReference>
<evidence type="ECO:0000256" key="1">
    <source>
        <dbReference type="ARBA" id="ARBA00023125"/>
    </source>
</evidence>
<dbReference type="OrthoDB" id="5179150at2"/>
<dbReference type="EMBL" id="LZSF01000072">
    <property type="protein sequence ID" value="OBA89700.1"/>
    <property type="molecule type" value="Genomic_DNA"/>
</dbReference>
<dbReference type="GO" id="GO:0000976">
    <property type="term" value="F:transcription cis-regulatory region binding"/>
    <property type="evidence" value="ECO:0007669"/>
    <property type="project" value="TreeGrafter"/>
</dbReference>